<dbReference type="GO" id="GO:0016787">
    <property type="term" value="F:hydrolase activity"/>
    <property type="evidence" value="ECO:0007669"/>
    <property type="project" value="UniProtKB-KW"/>
</dbReference>
<dbReference type="Proteomes" id="UP001597211">
    <property type="component" value="Unassembled WGS sequence"/>
</dbReference>
<dbReference type="RefSeq" id="WP_240267540.1">
    <property type="nucleotide sequence ID" value="NZ_JAKSXN010000002.1"/>
</dbReference>
<dbReference type="EMBL" id="JBHTKZ010000005">
    <property type="protein sequence ID" value="MFD1180675.1"/>
    <property type="molecule type" value="Genomic_DNA"/>
</dbReference>
<comment type="caution">
    <text evidence="1">The sequence shown here is derived from an EMBL/GenBank/DDBJ whole genome shotgun (WGS) entry which is preliminary data.</text>
</comment>
<dbReference type="SUPFAM" id="SSF53474">
    <property type="entry name" value="alpha/beta-Hydrolases"/>
    <property type="match status" value="1"/>
</dbReference>
<proteinExistence type="predicted"/>
<keyword evidence="2" id="KW-1185">Reference proteome</keyword>
<evidence type="ECO:0000313" key="1">
    <source>
        <dbReference type="EMBL" id="MFD1180675.1"/>
    </source>
</evidence>
<gene>
    <name evidence="1" type="ORF">ACFQ2Z_04845</name>
</gene>
<sequence length="233" mass="27016">MKKQHFYIDGIPTIYWGNPTEKIFILIHGAGSNKEEAELFANIVKTKGYGVISFDMPEHGERINEAKPLRPWNCIEEIVKVYRYAQSISPHISVFATSLGAYMCLLTFPEIKLERALFLSPILDLQRLIRNLMSAYDITETQIMEKREIATPAGITLYDDYYNYVMAHPIAKWETPTEILYGEYDNLTEYEIVTGFAERYGCGLEVMENGEHWFHTEDQLAYFSDWVDKVITN</sequence>
<protein>
    <submittedName>
        <fullName evidence="1">Alpha/beta hydrolase</fullName>
    </submittedName>
</protein>
<dbReference type="Gene3D" id="3.40.50.1820">
    <property type="entry name" value="alpha/beta hydrolase"/>
    <property type="match status" value="1"/>
</dbReference>
<keyword evidence="1" id="KW-0378">Hydrolase</keyword>
<evidence type="ECO:0000313" key="2">
    <source>
        <dbReference type="Proteomes" id="UP001597211"/>
    </source>
</evidence>
<reference evidence="2" key="1">
    <citation type="journal article" date="2019" name="Int. J. Syst. Evol. Microbiol.">
        <title>The Global Catalogue of Microorganisms (GCM) 10K type strain sequencing project: providing services to taxonomists for standard genome sequencing and annotation.</title>
        <authorList>
            <consortium name="The Broad Institute Genomics Platform"/>
            <consortium name="The Broad Institute Genome Sequencing Center for Infectious Disease"/>
            <person name="Wu L."/>
            <person name="Ma J."/>
        </authorList>
    </citation>
    <scope>NUCLEOTIDE SEQUENCE [LARGE SCALE GENOMIC DNA]</scope>
    <source>
        <strain evidence="2">CCUG 48216</strain>
    </source>
</reference>
<dbReference type="InterPro" id="IPR029058">
    <property type="entry name" value="AB_hydrolase_fold"/>
</dbReference>
<name>A0ABW3S872_9BACL</name>
<accession>A0ABW3S872</accession>
<organism evidence="1 2">
    <name type="scientific">Paenibacillus timonensis</name>
    <dbReference type="NCBI Taxonomy" id="225915"/>
    <lineage>
        <taxon>Bacteria</taxon>
        <taxon>Bacillati</taxon>
        <taxon>Bacillota</taxon>
        <taxon>Bacilli</taxon>
        <taxon>Bacillales</taxon>
        <taxon>Paenibacillaceae</taxon>
        <taxon>Paenibacillus</taxon>
    </lineage>
</organism>